<dbReference type="Proteomes" id="UP001589838">
    <property type="component" value="Unassembled WGS sequence"/>
</dbReference>
<protein>
    <submittedName>
        <fullName evidence="3">Helix-turn-helix domain-containing protein</fullName>
    </submittedName>
</protein>
<dbReference type="SMART" id="SM00530">
    <property type="entry name" value="HTH_XRE"/>
    <property type="match status" value="1"/>
</dbReference>
<dbReference type="CDD" id="cd02209">
    <property type="entry name" value="cupin_XRE_C"/>
    <property type="match status" value="1"/>
</dbReference>
<dbReference type="InterPro" id="IPR011051">
    <property type="entry name" value="RmlC_Cupin_sf"/>
</dbReference>
<dbReference type="EMBL" id="JBHLUX010000008">
    <property type="protein sequence ID" value="MFC0469648.1"/>
    <property type="molecule type" value="Genomic_DNA"/>
</dbReference>
<dbReference type="CDD" id="cd00093">
    <property type="entry name" value="HTH_XRE"/>
    <property type="match status" value="1"/>
</dbReference>
<dbReference type="PROSITE" id="PS50943">
    <property type="entry name" value="HTH_CROC1"/>
    <property type="match status" value="1"/>
</dbReference>
<evidence type="ECO:0000313" key="4">
    <source>
        <dbReference type="Proteomes" id="UP001589838"/>
    </source>
</evidence>
<organism evidence="3 4">
    <name type="scientific">Halalkalibacter kiskunsagensis</name>
    <dbReference type="NCBI Taxonomy" id="1548599"/>
    <lineage>
        <taxon>Bacteria</taxon>
        <taxon>Bacillati</taxon>
        <taxon>Bacillota</taxon>
        <taxon>Bacilli</taxon>
        <taxon>Bacillales</taxon>
        <taxon>Bacillaceae</taxon>
        <taxon>Halalkalibacter</taxon>
    </lineage>
</organism>
<accession>A0ABV6KC42</accession>
<dbReference type="InterPro" id="IPR001387">
    <property type="entry name" value="Cro/C1-type_HTH"/>
</dbReference>
<reference evidence="3 4" key="1">
    <citation type="submission" date="2024-09" db="EMBL/GenBank/DDBJ databases">
        <authorList>
            <person name="Sun Q."/>
            <person name="Mori K."/>
        </authorList>
    </citation>
    <scope>NUCLEOTIDE SEQUENCE [LARGE SCALE GENOMIC DNA]</scope>
    <source>
        <strain evidence="3 4">NCAIM B.02610</strain>
    </source>
</reference>
<evidence type="ECO:0000313" key="3">
    <source>
        <dbReference type="EMBL" id="MFC0469648.1"/>
    </source>
</evidence>
<comment type="caution">
    <text evidence="3">The sequence shown here is derived from an EMBL/GenBank/DDBJ whole genome shotgun (WGS) entry which is preliminary data.</text>
</comment>
<keyword evidence="1" id="KW-0238">DNA-binding</keyword>
<dbReference type="Pfam" id="PF01381">
    <property type="entry name" value="HTH_3"/>
    <property type="match status" value="1"/>
</dbReference>
<dbReference type="InterPro" id="IPR010982">
    <property type="entry name" value="Lambda_DNA-bd_dom_sf"/>
</dbReference>
<gene>
    <name evidence="3" type="ORF">ACFFHM_03660</name>
</gene>
<dbReference type="SUPFAM" id="SSF47413">
    <property type="entry name" value="lambda repressor-like DNA-binding domains"/>
    <property type="match status" value="1"/>
</dbReference>
<sequence>MDQHEAEKIARQVGETLREIRKKRGMSLLQLAEATDVSKLTLGNIERGEANPSLTVIWKIANGLSIPLSLLLHENADITISRKHKGNKVLSANEACTLEPMFDSVHHGSSEIHRAFLKPHSEYKPGAHQLGVTEYVTVMSGEVLIQIENDSYHLYEYDSIKFSGDREHAYINPTSSTTVLHFVMTYSK</sequence>
<proteinExistence type="predicted"/>
<evidence type="ECO:0000256" key="1">
    <source>
        <dbReference type="ARBA" id="ARBA00023125"/>
    </source>
</evidence>
<dbReference type="InterPro" id="IPR050807">
    <property type="entry name" value="TransReg_Diox_bact_type"/>
</dbReference>
<dbReference type="InterPro" id="IPR014710">
    <property type="entry name" value="RmlC-like_jellyroll"/>
</dbReference>
<evidence type="ECO:0000259" key="2">
    <source>
        <dbReference type="PROSITE" id="PS50943"/>
    </source>
</evidence>
<name>A0ABV6KC42_9BACI</name>
<dbReference type="PANTHER" id="PTHR46797">
    <property type="entry name" value="HTH-TYPE TRANSCRIPTIONAL REGULATOR"/>
    <property type="match status" value="1"/>
</dbReference>
<dbReference type="Gene3D" id="1.10.260.40">
    <property type="entry name" value="lambda repressor-like DNA-binding domains"/>
    <property type="match status" value="1"/>
</dbReference>
<dbReference type="RefSeq" id="WP_335962166.1">
    <property type="nucleotide sequence ID" value="NZ_JAXBLX010000025.1"/>
</dbReference>
<dbReference type="Gene3D" id="2.60.120.10">
    <property type="entry name" value="Jelly Rolls"/>
    <property type="match status" value="1"/>
</dbReference>
<dbReference type="SUPFAM" id="SSF51182">
    <property type="entry name" value="RmlC-like cupins"/>
    <property type="match status" value="1"/>
</dbReference>
<dbReference type="PANTHER" id="PTHR46797:SF24">
    <property type="entry name" value="DNA-BINDING PHAGE PROTEIN"/>
    <property type="match status" value="1"/>
</dbReference>
<keyword evidence="4" id="KW-1185">Reference proteome</keyword>
<feature type="domain" description="HTH cro/C1-type" evidence="2">
    <location>
        <begin position="17"/>
        <end position="71"/>
    </location>
</feature>